<dbReference type="SUPFAM" id="SSF53098">
    <property type="entry name" value="Ribonuclease H-like"/>
    <property type="match status" value="1"/>
</dbReference>
<dbReference type="InterPro" id="IPR050900">
    <property type="entry name" value="Transposase_IS3/IS150/IS904"/>
</dbReference>
<dbReference type="PANTHER" id="PTHR46889:SF4">
    <property type="entry name" value="TRANSPOSASE INSO FOR INSERTION SEQUENCE ELEMENT IS911B-RELATED"/>
    <property type="match status" value="1"/>
</dbReference>
<reference evidence="2" key="1">
    <citation type="submission" date="2018-10" db="EMBL/GenBank/DDBJ databases">
        <title>FDA dAtabase for Regulatory Grade micrObial Sequences (FDA-ARGOS): Supporting development and validation of Infectious Disease Dx tests.</title>
        <authorList>
            <person name="Goldberg B."/>
            <person name="Campos J."/>
            <person name="Tallon L."/>
            <person name="Sadzewicz L."/>
            <person name="Zhao X."/>
            <person name="Vavikolanu K."/>
            <person name="Mehta A."/>
            <person name="Aluvathingal J."/>
            <person name="Nadendla S."/>
            <person name="Geyer C."/>
            <person name="Nandy P."/>
            <person name="Yan Y."/>
            <person name="Sichtig H."/>
        </authorList>
    </citation>
    <scope>NUCLEOTIDE SEQUENCE [LARGE SCALE GENOMIC DNA]</scope>
    <source>
        <strain evidence="2">FDAARGOS_526</strain>
    </source>
</reference>
<dbReference type="Proteomes" id="UP000282299">
    <property type="component" value="Unassembled WGS sequence"/>
</dbReference>
<evidence type="ECO:0008006" key="3">
    <source>
        <dbReference type="Google" id="ProtNLM"/>
    </source>
</evidence>
<protein>
    <recommendedName>
        <fullName evidence="3">Transposase</fullName>
    </recommendedName>
</protein>
<accession>A0AAQ0V5R0</accession>
<dbReference type="EMBL" id="RKIT01000002">
    <property type="protein sequence ID" value="RSC16730.1"/>
    <property type="molecule type" value="Genomic_DNA"/>
</dbReference>
<proteinExistence type="predicted"/>
<name>A0AAQ0V5R0_CITKO</name>
<evidence type="ECO:0000313" key="2">
    <source>
        <dbReference type="Proteomes" id="UP000282299"/>
    </source>
</evidence>
<dbReference type="GO" id="GO:0003676">
    <property type="term" value="F:nucleic acid binding"/>
    <property type="evidence" value="ECO:0007669"/>
    <property type="project" value="InterPro"/>
</dbReference>
<dbReference type="InterPro" id="IPR036397">
    <property type="entry name" value="RNaseH_sf"/>
</dbReference>
<gene>
    <name evidence="1" type="ORF">EGS84_07130</name>
</gene>
<organism evidence="1 2">
    <name type="scientific">Citrobacter koseri</name>
    <name type="common">Citrobacter diversus</name>
    <dbReference type="NCBI Taxonomy" id="545"/>
    <lineage>
        <taxon>Bacteria</taxon>
        <taxon>Pseudomonadati</taxon>
        <taxon>Pseudomonadota</taxon>
        <taxon>Gammaproteobacteria</taxon>
        <taxon>Enterobacterales</taxon>
        <taxon>Enterobacteriaceae</taxon>
        <taxon>Citrobacter</taxon>
    </lineage>
</organism>
<dbReference type="PANTHER" id="PTHR46889">
    <property type="entry name" value="TRANSPOSASE INSF FOR INSERTION SEQUENCE IS3B-RELATED"/>
    <property type="match status" value="1"/>
</dbReference>
<dbReference type="InterPro" id="IPR012337">
    <property type="entry name" value="RNaseH-like_sf"/>
</dbReference>
<comment type="caution">
    <text evidence="1">The sequence shown here is derived from an EMBL/GenBank/DDBJ whole genome shotgun (WGS) entry which is preliminary data.</text>
</comment>
<dbReference type="AlphaFoldDB" id="A0AAQ0V5R0"/>
<evidence type="ECO:0000313" key="1">
    <source>
        <dbReference type="EMBL" id="RSC16730.1"/>
    </source>
</evidence>
<sequence>MRIRGQYRSKKYRQLLWRNCVIQSMSRRGNCLDNSPMERVFRSLKNEWAPAVGYMTLQHALSDIRT</sequence>
<dbReference type="Gene3D" id="3.30.420.10">
    <property type="entry name" value="Ribonuclease H-like superfamily/Ribonuclease H"/>
    <property type="match status" value="1"/>
</dbReference>